<evidence type="ECO:0000259" key="11">
    <source>
        <dbReference type="PROSITE" id="PS50262"/>
    </source>
</evidence>
<keyword evidence="9" id="KW-0807">Transducer</keyword>
<protein>
    <submittedName>
        <fullName evidence="13">D(5)-like dopamine receptor</fullName>
    </submittedName>
</protein>
<evidence type="ECO:0000256" key="2">
    <source>
        <dbReference type="ARBA" id="ARBA00022475"/>
    </source>
</evidence>
<reference evidence="13" key="1">
    <citation type="submission" date="2025-08" db="UniProtKB">
        <authorList>
            <consortium name="RefSeq"/>
        </authorList>
    </citation>
    <scope>IDENTIFICATION</scope>
</reference>
<feature type="domain" description="G-protein coupled receptors family 1 profile" evidence="11">
    <location>
        <begin position="1"/>
        <end position="181"/>
    </location>
</feature>
<evidence type="ECO:0000256" key="3">
    <source>
        <dbReference type="ARBA" id="ARBA00022692"/>
    </source>
</evidence>
<keyword evidence="12" id="KW-1185">Reference proteome</keyword>
<dbReference type="Gene3D" id="1.20.1070.10">
    <property type="entry name" value="Rhodopsin 7-helix transmembrane proteins"/>
    <property type="match status" value="1"/>
</dbReference>
<dbReference type="PROSITE" id="PS50262">
    <property type="entry name" value="G_PROTEIN_RECEP_F1_2"/>
    <property type="match status" value="1"/>
</dbReference>
<keyword evidence="7" id="KW-0675">Receptor</keyword>
<comment type="subcellular location">
    <subcellularLocation>
        <location evidence="1">Cell membrane</location>
        <topology evidence="1">Multi-pass membrane protein</topology>
    </subcellularLocation>
</comment>
<dbReference type="PRINTS" id="PR00237">
    <property type="entry name" value="GPCRRHODOPSN"/>
</dbReference>
<organism evidence="12 13">
    <name type="scientific">Hydra vulgaris</name>
    <name type="common">Hydra</name>
    <name type="synonym">Hydra attenuata</name>
    <dbReference type="NCBI Taxonomy" id="6087"/>
    <lineage>
        <taxon>Eukaryota</taxon>
        <taxon>Metazoa</taxon>
        <taxon>Cnidaria</taxon>
        <taxon>Hydrozoa</taxon>
        <taxon>Hydroidolina</taxon>
        <taxon>Anthoathecata</taxon>
        <taxon>Aplanulata</taxon>
        <taxon>Hydridae</taxon>
        <taxon>Hydra</taxon>
    </lineage>
</organism>
<feature type="transmembrane region" description="Helical" evidence="10">
    <location>
        <begin position="81"/>
        <end position="104"/>
    </location>
</feature>
<dbReference type="PANTHER" id="PTHR24246">
    <property type="entry name" value="OLFACTORY RECEPTOR AND ADENOSINE RECEPTOR"/>
    <property type="match status" value="1"/>
</dbReference>
<feature type="transmembrane region" description="Helical" evidence="10">
    <location>
        <begin position="161"/>
        <end position="183"/>
    </location>
</feature>
<evidence type="ECO:0000256" key="1">
    <source>
        <dbReference type="ARBA" id="ARBA00004651"/>
    </source>
</evidence>
<evidence type="ECO:0000256" key="8">
    <source>
        <dbReference type="ARBA" id="ARBA00023180"/>
    </source>
</evidence>
<evidence type="ECO:0000256" key="6">
    <source>
        <dbReference type="ARBA" id="ARBA00023136"/>
    </source>
</evidence>
<dbReference type="InterPro" id="IPR017452">
    <property type="entry name" value="GPCR_Rhodpsn_7TM"/>
</dbReference>
<evidence type="ECO:0000256" key="4">
    <source>
        <dbReference type="ARBA" id="ARBA00022989"/>
    </source>
</evidence>
<gene>
    <name evidence="13" type="primary">LOC136089741</name>
</gene>
<evidence type="ECO:0000313" key="12">
    <source>
        <dbReference type="Proteomes" id="UP001652625"/>
    </source>
</evidence>
<dbReference type="RefSeq" id="XP_065671893.1">
    <property type="nucleotide sequence ID" value="XM_065815821.1"/>
</dbReference>
<proteinExistence type="predicted"/>
<dbReference type="GeneID" id="136089741"/>
<keyword evidence="4 10" id="KW-1133">Transmembrane helix</keyword>
<feature type="transmembrane region" description="Helical" evidence="10">
    <location>
        <begin position="45"/>
        <end position="69"/>
    </location>
</feature>
<keyword evidence="2" id="KW-1003">Cell membrane</keyword>
<evidence type="ECO:0000256" key="7">
    <source>
        <dbReference type="ARBA" id="ARBA00023170"/>
    </source>
</evidence>
<dbReference type="Pfam" id="PF00001">
    <property type="entry name" value="7tm_1"/>
    <property type="match status" value="1"/>
</dbReference>
<accession>A0ABM4DC17</accession>
<dbReference type="InterPro" id="IPR000276">
    <property type="entry name" value="GPCR_Rhodpsn"/>
</dbReference>
<evidence type="ECO:0000313" key="13">
    <source>
        <dbReference type="RefSeq" id="XP_065671893.1"/>
    </source>
</evidence>
<name>A0ABM4DC17_HYDVU</name>
<evidence type="ECO:0000256" key="5">
    <source>
        <dbReference type="ARBA" id="ARBA00023040"/>
    </source>
</evidence>
<feature type="transmembrane region" description="Helical" evidence="10">
    <location>
        <begin position="6"/>
        <end position="25"/>
    </location>
</feature>
<sequence length="201" mass="23436">MEFIFAVYNILCGSASILNLTAISLERLYAIRYPFLHLTLTQFSYRLAIAVTWFIGFMLSGAKIIVAFGYESRIKQFSLSIFILAYVVPISVIVMSYSVIFYYATSRATDYYANRFKHELKTAKTIAIIVGLFILCWTPFFALNIIYGYCKNCSLGKKITGWYYASKVLHYSNSMMNFFVYGYRSPDFRRLFRDFIKKLNR</sequence>
<keyword evidence="6 10" id="KW-0472">Membrane</keyword>
<keyword evidence="5" id="KW-0297">G-protein coupled receptor</keyword>
<evidence type="ECO:0000256" key="9">
    <source>
        <dbReference type="ARBA" id="ARBA00023224"/>
    </source>
</evidence>
<feature type="transmembrane region" description="Helical" evidence="10">
    <location>
        <begin position="125"/>
        <end position="149"/>
    </location>
</feature>
<dbReference type="SUPFAM" id="SSF81321">
    <property type="entry name" value="Family A G protein-coupled receptor-like"/>
    <property type="match status" value="1"/>
</dbReference>
<evidence type="ECO:0000256" key="10">
    <source>
        <dbReference type="SAM" id="Phobius"/>
    </source>
</evidence>
<keyword evidence="3 10" id="KW-0812">Transmembrane</keyword>
<dbReference type="PANTHER" id="PTHR24246:SF27">
    <property type="entry name" value="ADENOSINE RECEPTOR, ISOFORM A"/>
    <property type="match status" value="1"/>
</dbReference>
<keyword evidence="8" id="KW-0325">Glycoprotein</keyword>
<dbReference type="Proteomes" id="UP001652625">
    <property type="component" value="Chromosome 13"/>
</dbReference>